<dbReference type="InterPro" id="IPR017243">
    <property type="entry name" value="Bloc1s5"/>
</dbReference>
<dbReference type="Proteomes" id="UP001318040">
    <property type="component" value="Chromosome 27"/>
</dbReference>
<feature type="compositionally biased region" description="Basic residues" evidence="4">
    <location>
        <begin position="1"/>
        <end position="11"/>
    </location>
</feature>
<organism evidence="5 6">
    <name type="scientific">Petromyzon marinus</name>
    <name type="common">Sea lamprey</name>
    <dbReference type="NCBI Taxonomy" id="7757"/>
    <lineage>
        <taxon>Eukaryota</taxon>
        <taxon>Metazoa</taxon>
        <taxon>Chordata</taxon>
        <taxon>Craniata</taxon>
        <taxon>Vertebrata</taxon>
        <taxon>Cyclostomata</taxon>
        <taxon>Hyperoartia</taxon>
        <taxon>Petromyzontiformes</taxon>
        <taxon>Petromyzontidae</taxon>
        <taxon>Petromyzon</taxon>
    </lineage>
</organism>
<evidence type="ECO:0000313" key="5">
    <source>
        <dbReference type="Proteomes" id="UP001318040"/>
    </source>
</evidence>
<evidence type="ECO:0000313" key="6">
    <source>
        <dbReference type="RefSeq" id="XP_032817581.1"/>
    </source>
</evidence>
<dbReference type="GO" id="GO:0030133">
    <property type="term" value="C:transport vesicle"/>
    <property type="evidence" value="ECO:0007669"/>
    <property type="project" value="InterPro"/>
</dbReference>
<dbReference type="PANTHER" id="PTHR31784">
    <property type="entry name" value="BIOGENESIS OF LYSOSOME-RELATED ORGANELLES COMPLEX 1 SUBUNIT 5"/>
    <property type="match status" value="1"/>
</dbReference>
<dbReference type="RefSeq" id="XP_032817581.1">
    <property type="nucleotide sequence ID" value="XM_032961690.1"/>
</dbReference>
<proteinExistence type="inferred from homology"/>
<reference evidence="6" key="1">
    <citation type="submission" date="2025-08" db="UniProtKB">
        <authorList>
            <consortium name="RefSeq"/>
        </authorList>
    </citation>
    <scope>IDENTIFICATION</scope>
    <source>
        <tissue evidence="6">Sperm</tissue>
    </source>
</reference>
<evidence type="ECO:0000256" key="4">
    <source>
        <dbReference type="SAM" id="MobiDB-lite"/>
    </source>
</evidence>
<dbReference type="KEGG" id="pmrn:116946613"/>
<comment type="similarity">
    <text evidence="1">Belongs to the BLOC1S5 family.</text>
</comment>
<dbReference type="CTD" id="63915"/>
<dbReference type="PANTHER" id="PTHR31784:SF2">
    <property type="entry name" value="BIOGENESIS OF LYSOSOME-RELATED ORGANELLES COMPLEX 1 SUBUNIT 5"/>
    <property type="match status" value="1"/>
</dbReference>
<dbReference type="Pfam" id="PF14942">
    <property type="entry name" value="Muted"/>
    <property type="match status" value="1"/>
</dbReference>
<dbReference type="AlphaFoldDB" id="A0AAJ7X186"/>
<evidence type="ECO:0000256" key="2">
    <source>
        <dbReference type="ARBA" id="ARBA00019580"/>
    </source>
</evidence>
<feature type="region of interest" description="Disordered" evidence="4">
    <location>
        <begin position="1"/>
        <end position="20"/>
    </location>
</feature>
<gene>
    <name evidence="6" type="primary">BLOC1S5</name>
</gene>
<evidence type="ECO:0000256" key="1">
    <source>
        <dbReference type="ARBA" id="ARBA00010754"/>
    </source>
</evidence>
<name>A0AAJ7X186_PETMA</name>
<accession>A0AAJ7X186</accession>
<dbReference type="GO" id="GO:0031083">
    <property type="term" value="C:BLOC-1 complex"/>
    <property type="evidence" value="ECO:0007669"/>
    <property type="project" value="InterPro"/>
</dbReference>
<sequence length="182" mass="21505">MHKRRKKFGKTHSRDREETMATRTGMEKIVKDAGEISTRLLDHKAFTHGQARFMLREFEERRGYREMRRLQEAEETMTRMADSLLPDTLALTQELPTMLARLEAANRMCNRILQHQDEPREHEALGKGRERRRAELDASLRRMREHCAGTDARHDREMAETRARYERLALELQEGYARTTAP</sequence>
<evidence type="ECO:0000256" key="3">
    <source>
        <dbReference type="ARBA" id="ARBA00031992"/>
    </source>
</evidence>
<protein>
    <recommendedName>
        <fullName evidence="2">Biogenesis of lysosome-related organelles complex 1 subunit 5</fullName>
    </recommendedName>
    <alternativeName>
        <fullName evidence="3">Protein Muted homolog</fullName>
    </alternativeName>
</protein>
<keyword evidence="5" id="KW-1185">Reference proteome</keyword>